<comment type="subunit">
    <text evidence="8">The complex is composed of six subunits: RnfA, RnfB, RnfC, RnfD, RnfE and RnfG.</text>
</comment>
<comment type="similarity">
    <text evidence="8">Belongs to the NqrDE/RnfAE family.</text>
</comment>
<dbReference type="RefSeq" id="WP_094233659.1">
    <property type="nucleotide sequence ID" value="NZ_CP016199.1"/>
</dbReference>
<keyword evidence="8" id="KW-1003">Cell membrane</keyword>
<feature type="transmembrane region" description="Helical" evidence="8">
    <location>
        <begin position="171"/>
        <end position="192"/>
    </location>
</feature>
<feature type="transmembrane region" description="Helical" evidence="8">
    <location>
        <begin position="6"/>
        <end position="31"/>
    </location>
</feature>
<feature type="transmembrane region" description="Helical" evidence="8">
    <location>
        <begin position="69"/>
        <end position="90"/>
    </location>
</feature>
<dbReference type="EMBL" id="CP016199">
    <property type="protein sequence ID" value="ASS37432.1"/>
    <property type="molecule type" value="Genomic_DNA"/>
</dbReference>
<feature type="transmembrane region" description="Helical" evidence="8">
    <location>
        <begin position="102"/>
        <end position="123"/>
    </location>
</feature>
<keyword evidence="4 8" id="KW-1278">Translocase</keyword>
<evidence type="ECO:0000313" key="9">
    <source>
        <dbReference type="EMBL" id="ASS37432.1"/>
    </source>
</evidence>
<evidence type="ECO:0000256" key="4">
    <source>
        <dbReference type="ARBA" id="ARBA00022967"/>
    </source>
</evidence>
<dbReference type="PANTHER" id="PTHR30335:SF0">
    <property type="entry name" value="ION-TRANSLOCATING OXIDOREDUCTASE COMPLEX SUBUNIT A"/>
    <property type="match status" value="1"/>
</dbReference>
<dbReference type="InterPro" id="IPR011293">
    <property type="entry name" value="Ion_transpt_RnfA/RsxA"/>
</dbReference>
<protein>
    <recommendedName>
        <fullName evidence="8">Ion-translocating oxidoreductase complex subunit A</fullName>
        <ecNumber evidence="8">7.-.-.-</ecNumber>
    </recommendedName>
    <alternativeName>
        <fullName evidence="8">Rnf electron transport complex subunit A</fullName>
    </alternativeName>
</protein>
<dbReference type="PIRSF" id="PIRSF006102">
    <property type="entry name" value="NQR_DE"/>
    <property type="match status" value="1"/>
</dbReference>
<evidence type="ECO:0000256" key="3">
    <source>
        <dbReference type="ARBA" id="ARBA00022692"/>
    </source>
</evidence>
<keyword evidence="2 8" id="KW-0813">Transport</keyword>
<comment type="subcellular location">
    <subcellularLocation>
        <location evidence="8">Cell membrane</location>
        <topology evidence="8">Multi-pass membrane protein</topology>
    </subcellularLocation>
    <subcellularLocation>
        <location evidence="1">Endomembrane system</location>
        <topology evidence="1">Multi-pass membrane protein</topology>
    </subcellularLocation>
</comment>
<evidence type="ECO:0000256" key="5">
    <source>
        <dbReference type="ARBA" id="ARBA00022982"/>
    </source>
</evidence>
<keyword evidence="5 8" id="KW-0249">Electron transport</keyword>
<dbReference type="EC" id="7.-.-.-" evidence="8"/>
<dbReference type="GO" id="GO:0022900">
    <property type="term" value="P:electron transport chain"/>
    <property type="evidence" value="ECO:0007669"/>
    <property type="project" value="UniProtKB-UniRule"/>
</dbReference>
<feature type="transmembrane region" description="Helical" evidence="8">
    <location>
        <begin position="129"/>
        <end position="150"/>
    </location>
</feature>
<dbReference type="NCBIfam" id="TIGR01943">
    <property type="entry name" value="rnfA"/>
    <property type="match status" value="1"/>
</dbReference>
<keyword evidence="3 8" id="KW-0812">Transmembrane</keyword>
<evidence type="ECO:0000256" key="7">
    <source>
        <dbReference type="ARBA" id="ARBA00023136"/>
    </source>
</evidence>
<gene>
    <name evidence="8" type="primary">rnfA</name>
    <name evidence="9" type="ORF">AXF17_02435</name>
</gene>
<dbReference type="Proteomes" id="UP000214689">
    <property type="component" value="Chromosome"/>
</dbReference>
<keyword evidence="10" id="KW-1185">Reference proteome</keyword>
<dbReference type="OrthoDB" id="9803631at2"/>
<name>A0A223AR67_9FIRM</name>
<evidence type="ECO:0000256" key="8">
    <source>
        <dbReference type="HAMAP-Rule" id="MF_00459"/>
    </source>
</evidence>
<dbReference type="GO" id="GO:0005886">
    <property type="term" value="C:plasma membrane"/>
    <property type="evidence" value="ECO:0007669"/>
    <property type="project" value="UniProtKB-SubCell"/>
</dbReference>
<evidence type="ECO:0000256" key="6">
    <source>
        <dbReference type="ARBA" id="ARBA00022989"/>
    </source>
</evidence>
<sequence>MLNLVIIFMSIVLVNNFLLSQFLGVCSFLGVSNKMESAVGMSGAVIFVMVIAEITTWPIQQLLNKLDIAYLQTVVFILVIAALVQFVEMFMKKFMPALQKSLGIYLPLITTNCAILGATINAINYNYTYIQAIVYTAGAGVGFGLAMVLFAGVREEKLWNEEGVPAAFKGVPMVLVSATILSLSFMGFSGLFQ</sequence>
<organism evidence="9 10">
    <name type="scientific">Mogibacterium pumilum</name>
    <dbReference type="NCBI Taxonomy" id="86332"/>
    <lineage>
        <taxon>Bacteria</taxon>
        <taxon>Bacillati</taxon>
        <taxon>Bacillota</taxon>
        <taxon>Clostridia</taxon>
        <taxon>Peptostreptococcales</taxon>
        <taxon>Anaerovoracaceae</taxon>
        <taxon>Mogibacterium</taxon>
    </lineage>
</organism>
<proteinExistence type="inferred from homology"/>
<evidence type="ECO:0000313" key="10">
    <source>
        <dbReference type="Proteomes" id="UP000214689"/>
    </source>
</evidence>
<dbReference type="Pfam" id="PF02508">
    <property type="entry name" value="Rnf-Nqr"/>
    <property type="match status" value="1"/>
</dbReference>
<dbReference type="GO" id="GO:0012505">
    <property type="term" value="C:endomembrane system"/>
    <property type="evidence" value="ECO:0007669"/>
    <property type="project" value="UniProtKB-SubCell"/>
</dbReference>
<feature type="transmembrane region" description="Helical" evidence="8">
    <location>
        <begin position="38"/>
        <end position="57"/>
    </location>
</feature>
<evidence type="ECO:0000256" key="1">
    <source>
        <dbReference type="ARBA" id="ARBA00004127"/>
    </source>
</evidence>
<keyword evidence="7 8" id="KW-0472">Membrane</keyword>
<dbReference type="InterPro" id="IPR003667">
    <property type="entry name" value="NqrDE/RnfAE"/>
</dbReference>
<comment type="function">
    <text evidence="8">Part of a membrane-bound complex that couples electron transfer with translocation of ions across the membrane.</text>
</comment>
<keyword evidence="6 8" id="KW-1133">Transmembrane helix</keyword>
<reference evidence="10" key="1">
    <citation type="submission" date="2016-05" db="EMBL/GenBank/DDBJ databases">
        <authorList>
            <person name="Holder M.E."/>
            <person name="Ajami N.J."/>
            <person name="Petrosino J.F."/>
        </authorList>
    </citation>
    <scope>NUCLEOTIDE SEQUENCE [LARGE SCALE GENOMIC DNA]</scope>
    <source>
        <strain evidence="10">ATCC 700696</strain>
    </source>
</reference>
<dbReference type="InterPro" id="IPR050133">
    <property type="entry name" value="NqrDE/RnfAE_oxidrdctase"/>
</dbReference>
<dbReference type="HAMAP" id="MF_00459">
    <property type="entry name" value="RsxA_RnfA"/>
    <property type="match status" value="1"/>
</dbReference>
<dbReference type="PANTHER" id="PTHR30335">
    <property type="entry name" value="INTEGRAL MEMBRANE PROTEIN OF SOXR-REDUCING COMPLEX"/>
    <property type="match status" value="1"/>
</dbReference>
<accession>A0A223AR67</accession>
<dbReference type="AlphaFoldDB" id="A0A223AR67"/>
<evidence type="ECO:0000256" key="2">
    <source>
        <dbReference type="ARBA" id="ARBA00022448"/>
    </source>
</evidence>